<dbReference type="GO" id="GO:0032259">
    <property type="term" value="P:methylation"/>
    <property type="evidence" value="ECO:0007669"/>
    <property type="project" value="UniProtKB-KW"/>
</dbReference>
<evidence type="ECO:0000256" key="4">
    <source>
        <dbReference type="ARBA" id="ARBA00029821"/>
    </source>
</evidence>
<comment type="function">
    <text evidence="6">Histone methyltransferase that specifically trimethylates histone H3 to form H3K79me3. This methylation is required for telomere silencing and for the pachytene checkpoint during the meiotic cell cycle by allowing the recruitment of RAD9 to double strand breaks. Nucleosomes are preferred as substrate compared to free histone.</text>
</comment>
<reference evidence="9 10" key="1">
    <citation type="journal article" date="2005" name="Science">
        <title>Comparative genomics of trypanosomatid parasitic protozoa.</title>
        <authorList>
            <person name="El-Sayed N.M."/>
            <person name="Myler P.J."/>
            <person name="Blandin G."/>
            <person name="Berriman M."/>
            <person name="Crabtree J."/>
            <person name="Aggarwal G."/>
            <person name="Caler E."/>
            <person name="Renauld H."/>
            <person name="Worthey E.A."/>
            <person name="Hertz-Fowler C."/>
            <person name="Ghedin E."/>
            <person name="Peacock C."/>
            <person name="Bartholomeu D.C."/>
            <person name="Haas B.J."/>
            <person name="Tran A.N."/>
            <person name="Wortman J.R."/>
            <person name="Alsmark U.C."/>
            <person name="Angiuoli S."/>
            <person name="Anupama A."/>
            <person name="Badger J."/>
            <person name="Bringaud F."/>
            <person name="Cadag E."/>
            <person name="Carlton J.M."/>
            <person name="Cerqueira G.C."/>
            <person name="Creasy T."/>
            <person name="Delcher A.L."/>
            <person name="Djikeng A."/>
            <person name="Embley T.M."/>
            <person name="Hauser C."/>
            <person name="Ivens A.C."/>
            <person name="Kummerfeld S.K."/>
            <person name="Pereira-Leal J.B."/>
            <person name="Nilsson D."/>
            <person name="Peterson J."/>
            <person name="Salzberg S.L."/>
            <person name="Shallom J."/>
            <person name="Silva J.C."/>
            <person name="Sundaram J."/>
            <person name="Westenberger S."/>
            <person name="White O."/>
            <person name="Melville S.E."/>
            <person name="Donelson J.E."/>
            <person name="Andersson B."/>
            <person name="Stuart K.D."/>
            <person name="Hall N."/>
        </authorList>
    </citation>
    <scope>NUCLEOTIDE SEQUENCE [LARGE SCALE GENOMIC DNA]</scope>
    <source>
        <strain evidence="9 10">927/4 GUTat10.1</strain>
    </source>
</reference>
<comment type="subcellular location">
    <subcellularLocation>
        <location evidence="6">Nucleus</location>
    </subcellularLocation>
</comment>
<keyword evidence="7" id="KW-1133">Transmembrane helix</keyword>
<accession>Q386J1</accession>
<dbReference type="OrthoDB" id="443402at2759"/>
<keyword evidence="6" id="KW-0539">Nucleus</keyword>
<dbReference type="GO" id="GO:0000781">
    <property type="term" value="C:chromosome, telomeric region"/>
    <property type="evidence" value="ECO:0007669"/>
    <property type="project" value="GOC"/>
</dbReference>
<dbReference type="SUPFAM" id="SSF53335">
    <property type="entry name" value="S-adenosyl-L-methionine-dependent methyltransferases"/>
    <property type="match status" value="1"/>
</dbReference>
<dbReference type="AlphaFoldDB" id="Q386J1"/>
<dbReference type="Pfam" id="PF08123">
    <property type="entry name" value="DOT1"/>
    <property type="match status" value="1"/>
</dbReference>
<keyword evidence="6" id="KW-0808">Transferase</keyword>
<organism evidence="9 10">
    <name type="scientific">Trypanosoma brucei brucei (strain 927/4 GUTat10.1)</name>
    <dbReference type="NCBI Taxonomy" id="185431"/>
    <lineage>
        <taxon>Eukaryota</taxon>
        <taxon>Discoba</taxon>
        <taxon>Euglenozoa</taxon>
        <taxon>Kinetoplastea</taxon>
        <taxon>Metakinetoplastina</taxon>
        <taxon>Trypanosomatida</taxon>
        <taxon>Trypanosomatidae</taxon>
        <taxon>Trypanosoma</taxon>
    </lineage>
</organism>
<evidence type="ECO:0000256" key="5">
    <source>
        <dbReference type="ARBA" id="ARBA00047770"/>
    </source>
</evidence>
<evidence type="ECO:0000259" key="8">
    <source>
        <dbReference type="PROSITE" id="PS51569"/>
    </source>
</evidence>
<dbReference type="GO" id="GO:0000077">
    <property type="term" value="P:DNA damage checkpoint signaling"/>
    <property type="evidence" value="ECO:0000318"/>
    <property type="project" value="GO_Central"/>
</dbReference>
<gene>
    <name evidence="9" type="ORF">Tb11.02.0710</name>
</gene>
<dbReference type="EC" id="2.1.1.360" evidence="1 6"/>
<name>Q386J1_TRYB2</name>
<reference evidence="9 10" key="2">
    <citation type="journal article" date="2005" name="Science">
        <title>The genome of the African trypanosome Trypanosoma brucei.</title>
        <authorList>
            <person name="Berriman M."/>
            <person name="Ghedin E."/>
            <person name="Hertz-Fowler C."/>
            <person name="Blandin G."/>
            <person name="Renauld H."/>
            <person name="Bartholomeu D.C."/>
            <person name="Lennard N.J."/>
            <person name="Caler E."/>
            <person name="Hamlin N.E."/>
            <person name="Haas B."/>
            <person name="Bohme U."/>
            <person name="Hannick L."/>
            <person name="Aslett M.A."/>
            <person name="Shallom J."/>
            <person name="Marcello L."/>
            <person name="Hou L."/>
            <person name="Wickstead B."/>
            <person name="Alsmark U.C."/>
            <person name="Arrowsmith C."/>
            <person name="Atkin R.J."/>
            <person name="Barron A.J."/>
            <person name="Bringaud F."/>
            <person name="Brooks K."/>
            <person name="Carrington M."/>
            <person name="Cherevach I."/>
            <person name="Chillingworth T.J."/>
            <person name="Churcher C."/>
            <person name="Clark L.N."/>
            <person name="Corton C.H."/>
            <person name="Cronin A."/>
            <person name="Davies R.M."/>
            <person name="Doggett J."/>
            <person name="Djikeng A."/>
            <person name="Feldblyum T."/>
            <person name="Field M.C."/>
            <person name="Fraser A."/>
            <person name="Goodhead I."/>
            <person name="Hance Z."/>
            <person name="Harper D."/>
            <person name="Harris B.R."/>
            <person name="Hauser H."/>
            <person name="Hostetler J."/>
            <person name="Ivens A."/>
            <person name="Jagels K."/>
            <person name="Johnson D."/>
            <person name="Johnson J."/>
            <person name="Jones K."/>
            <person name="Kerhornou A.X."/>
            <person name="Koo H."/>
            <person name="Larke N."/>
            <person name="Landfear S."/>
            <person name="Larkin C."/>
            <person name="Leech V."/>
            <person name="Line A."/>
            <person name="Lord A."/>
            <person name="Macleod A."/>
            <person name="Mooney P.J."/>
            <person name="Moule S."/>
            <person name="Martin D.M."/>
            <person name="Morgan G.W."/>
            <person name="Mungall K."/>
            <person name="Norbertczak H."/>
            <person name="Ormond D."/>
            <person name="Pai G."/>
            <person name="Peacock C.S."/>
            <person name="Peterson J."/>
            <person name="Quail M.A."/>
            <person name="Rabbinowitsch E."/>
            <person name="Rajandream M.A."/>
            <person name="Reitter C."/>
            <person name="Salzberg S.L."/>
            <person name="Sanders M."/>
            <person name="Schobel S."/>
            <person name="Sharp S."/>
            <person name="Simmonds M."/>
            <person name="Simpson A.J."/>
            <person name="Tallon L."/>
            <person name="Turner C.M."/>
            <person name="Tait A."/>
            <person name="Tivey A.R."/>
            <person name="Van Aken S."/>
            <person name="Walker D."/>
            <person name="Wanless D."/>
            <person name="Wang S."/>
            <person name="White B."/>
            <person name="White O."/>
            <person name="Whitehead S."/>
            <person name="Woodward J."/>
            <person name="Wortman J."/>
            <person name="Adams M.D."/>
            <person name="Embley T.M."/>
            <person name="Gull K."/>
            <person name="Ullu E."/>
            <person name="Barry J.D."/>
            <person name="Fairlamb A.H."/>
            <person name="Opperdoes F."/>
            <person name="Barrell B.G."/>
            <person name="Donelson J.E."/>
            <person name="Hall N."/>
            <person name="Fraser C.M."/>
            <person name="Melville S.E."/>
            <person name="El-Sayed N.M."/>
        </authorList>
    </citation>
    <scope>NUCLEOTIDE SEQUENCE [LARGE SCALE GENOMIC DNA]</scope>
    <source>
        <strain evidence="9 10">927/4 GUTat10.1</strain>
    </source>
</reference>
<evidence type="ECO:0000256" key="3">
    <source>
        <dbReference type="ARBA" id="ARBA00022853"/>
    </source>
</evidence>
<feature type="transmembrane region" description="Helical" evidence="7">
    <location>
        <begin position="28"/>
        <end position="46"/>
    </location>
</feature>
<feature type="domain" description="DOT1" evidence="8">
    <location>
        <begin position="1"/>
        <end position="301"/>
    </location>
</feature>
<dbReference type="GO" id="GO:0140956">
    <property type="term" value="F:histone H3K79 trimethyltransferase activity"/>
    <property type="evidence" value="ECO:0007669"/>
    <property type="project" value="UniProtKB-EC"/>
</dbReference>
<evidence type="ECO:0000256" key="6">
    <source>
        <dbReference type="RuleBase" id="RU271113"/>
    </source>
</evidence>
<comment type="similarity">
    <text evidence="6">Belongs to the class I-like SAM-binding methyltransferase superfamily. DOT1 family.</text>
</comment>
<dbReference type="STRING" id="185431.Q386J1"/>
<dbReference type="GeneID" id="3664288"/>
<evidence type="ECO:0000313" key="9">
    <source>
        <dbReference type="EMBL" id="EAN79290.1"/>
    </source>
</evidence>
<evidence type="ECO:0000313" key="10">
    <source>
        <dbReference type="Proteomes" id="UP000008524"/>
    </source>
</evidence>
<keyword evidence="7" id="KW-0812">Transmembrane</keyword>
<dbReference type="InterPro" id="IPR030445">
    <property type="entry name" value="H3-K79_meTrfase"/>
</dbReference>
<dbReference type="PaxDb" id="5691-EAN79290"/>
<keyword evidence="10" id="KW-1185">Reference proteome</keyword>
<dbReference type="InterPro" id="IPR025789">
    <property type="entry name" value="DOT1_dom"/>
</dbReference>
<protein>
    <recommendedName>
        <fullName evidence="2 6">Histone-lysine N-methyltransferase, H3 lysine-79 specific</fullName>
        <ecNumber evidence="1 6">2.1.1.360</ecNumber>
    </recommendedName>
    <alternativeName>
        <fullName evidence="4 6">Histone H3-K79 methyltransferase</fullName>
    </alternativeName>
</protein>
<keyword evidence="6" id="KW-0949">S-adenosyl-L-methionine</keyword>
<dbReference type="VEuPathDB" id="TriTrypDB:Tb927.11.3200"/>
<evidence type="ECO:0000256" key="2">
    <source>
        <dbReference type="ARBA" id="ARBA00020987"/>
    </source>
</evidence>
<dbReference type="GO" id="GO:0005634">
    <property type="term" value="C:nucleus"/>
    <property type="evidence" value="ECO:0000318"/>
    <property type="project" value="GO_Central"/>
</dbReference>
<dbReference type="EMBL" id="CH464491">
    <property type="protein sequence ID" value="EAN79290.1"/>
    <property type="molecule type" value="Genomic_DNA"/>
</dbReference>
<dbReference type="KEGG" id="tbr:Tb11.02.0710"/>
<dbReference type="Proteomes" id="UP000008524">
    <property type="component" value="Chromosome 11"/>
</dbReference>
<sequence length="301" mass="33669">MTFFYAAAAGCSFLAFSYLLLRTRGLRFAAMSVGVGSAIGALLVYLNNKQTHSFIAVRKSSSLLFSPGNFKAIYQRIYEHLNDQYEERGQLEAGEEILTVKPNVFAQNGVIDFDGVRKMWTSHIVPQLRRCVTGDHLANTTDNSVVSIEESAVFCDIGSGVGNVCLQLLAETNCRKVVGVEVIPSRHRAATTAFAKALSYFPENFSGKQAIFIQDDFVNCARRMVEENVNVIFTHSWMFDDELMKRLTELVVSLPALLCVVTSRPLHENLLVGSQMKLVSYVHLTADWNDEAPFFIYRKIT</sequence>
<keyword evidence="6" id="KW-0489">Methyltransferase</keyword>
<proteinExistence type="inferred from homology"/>
<dbReference type="eggNOG" id="ENOG502SCMW">
    <property type="taxonomic scope" value="Eukaryota"/>
</dbReference>
<comment type="miscellaneous">
    <text evidence="6">In contrast to other lysine histone methyltransferases, it does not contain a SET domain, suggesting the existence of another mechanism for methylation of lysine residues of histones.</text>
</comment>
<dbReference type="PANTHER" id="PTHR21451">
    <property type="entry name" value="HISTONE H3 METHYLTRANSFERASE"/>
    <property type="match status" value="1"/>
</dbReference>
<dbReference type="PROSITE" id="PS51569">
    <property type="entry name" value="DOT1"/>
    <property type="match status" value="1"/>
</dbReference>
<dbReference type="InterPro" id="IPR029063">
    <property type="entry name" value="SAM-dependent_MTases_sf"/>
</dbReference>
<comment type="catalytic activity">
    <reaction evidence="5 6">
        <text>L-lysyl(79)-[histone H3] + 3 S-adenosyl-L-methionine = N(6),N(6),N(6)-trimethyl-L-lysyl(79)-[histone H3] + 3 S-adenosyl-L-homocysteine + 3 H(+)</text>
        <dbReference type="Rhea" id="RHEA:60328"/>
        <dbReference type="Rhea" id="RHEA-COMP:15549"/>
        <dbReference type="Rhea" id="RHEA-COMP:15552"/>
        <dbReference type="ChEBI" id="CHEBI:15378"/>
        <dbReference type="ChEBI" id="CHEBI:29969"/>
        <dbReference type="ChEBI" id="CHEBI:57856"/>
        <dbReference type="ChEBI" id="CHEBI:59789"/>
        <dbReference type="ChEBI" id="CHEBI:61961"/>
        <dbReference type="EC" id="2.1.1.360"/>
    </reaction>
</comment>
<dbReference type="GO" id="GO:0031509">
    <property type="term" value="P:subtelomeric heterochromatin formation"/>
    <property type="evidence" value="ECO:0000318"/>
    <property type="project" value="GO_Central"/>
</dbReference>
<keyword evidence="3 6" id="KW-0156">Chromatin regulator</keyword>
<dbReference type="PANTHER" id="PTHR21451:SF23">
    <property type="entry name" value="HISTONE-LYSINE N-METHYLTRANSFERASE, H3 LYSINE-79 SPECIFIC"/>
    <property type="match status" value="1"/>
</dbReference>
<dbReference type="RefSeq" id="XP_828402.1">
    <property type="nucleotide sequence ID" value="XM_823309.1"/>
</dbReference>
<evidence type="ECO:0000256" key="1">
    <source>
        <dbReference type="ARBA" id="ARBA00012190"/>
    </source>
</evidence>
<dbReference type="InParanoid" id="Q386J1"/>
<dbReference type="Gene3D" id="3.40.50.150">
    <property type="entry name" value="Vaccinia Virus protein VP39"/>
    <property type="match status" value="1"/>
</dbReference>
<dbReference type="GO" id="GO:0031151">
    <property type="term" value="F:histone H3K79 methyltransferase activity"/>
    <property type="evidence" value="ECO:0000318"/>
    <property type="project" value="GO_Central"/>
</dbReference>
<dbReference type="GO" id="GO:0006281">
    <property type="term" value="P:DNA repair"/>
    <property type="evidence" value="ECO:0000318"/>
    <property type="project" value="GO_Central"/>
</dbReference>
<keyword evidence="7" id="KW-0472">Membrane</keyword>
<evidence type="ECO:0000256" key="7">
    <source>
        <dbReference type="SAM" id="Phobius"/>
    </source>
</evidence>
<feature type="transmembrane region" description="Helical" evidence="7">
    <location>
        <begin position="6"/>
        <end position="21"/>
    </location>
</feature>